<evidence type="ECO:0000313" key="2">
    <source>
        <dbReference type="Proteomes" id="UP000219612"/>
    </source>
</evidence>
<dbReference type="RefSeq" id="WP_179855572.1">
    <property type="nucleotide sequence ID" value="NZ_OBDY01000030.1"/>
</dbReference>
<accession>A0A285K242</accession>
<dbReference type="Proteomes" id="UP000219612">
    <property type="component" value="Unassembled WGS sequence"/>
</dbReference>
<gene>
    <name evidence="1" type="ORF">SAMN05421748_13087</name>
</gene>
<keyword evidence="2" id="KW-1185">Reference proteome</keyword>
<protein>
    <submittedName>
        <fullName evidence="1">Uncharacterized protein</fullName>
    </submittedName>
</protein>
<dbReference type="AlphaFoldDB" id="A0A285K242"/>
<name>A0A285K242_9ACTN</name>
<evidence type="ECO:0000313" key="1">
    <source>
        <dbReference type="EMBL" id="SNY66649.1"/>
    </source>
</evidence>
<sequence>MRDEDVAENLIDRLLQALAAQVAATPGHVLAAGAVEALEDLSRAESERLFGQAGHLVHYGTDMEPLEALIGEITAVQRREAPEGAVLKPGDAVRLVGELPDSLAGYAETVFVVRYVSRAPTIVIQSDLAEDYVVVTVPATAVELVR</sequence>
<reference evidence="1 2" key="1">
    <citation type="submission" date="2017-09" db="EMBL/GenBank/DDBJ databases">
        <authorList>
            <person name="Ehlers B."/>
            <person name="Leendertz F.H."/>
        </authorList>
    </citation>
    <scope>NUCLEOTIDE SEQUENCE [LARGE SCALE GENOMIC DNA]</scope>
    <source>
        <strain evidence="1 2">CGMCC 4.6857</strain>
    </source>
</reference>
<proteinExistence type="predicted"/>
<dbReference type="EMBL" id="OBDY01000030">
    <property type="protein sequence ID" value="SNY66649.1"/>
    <property type="molecule type" value="Genomic_DNA"/>
</dbReference>
<organism evidence="1 2">
    <name type="scientific">Paractinoplanes atraurantiacus</name>
    <dbReference type="NCBI Taxonomy" id="1036182"/>
    <lineage>
        <taxon>Bacteria</taxon>
        <taxon>Bacillati</taxon>
        <taxon>Actinomycetota</taxon>
        <taxon>Actinomycetes</taxon>
        <taxon>Micromonosporales</taxon>
        <taxon>Micromonosporaceae</taxon>
        <taxon>Paractinoplanes</taxon>
    </lineage>
</organism>